<gene>
    <name evidence="2" type="ORF">CALVIDRAFT_597733</name>
</gene>
<feature type="chain" id="PRO_5007890464" evidence="1">
    <location>
        <begin position="21"/>
        <end position="95"/>
    </location>
</feature>
<dbReference type="EMBL" id="KV417281">
    <property type="protein sequence ID" value="KZO96990.1"/>
    <property type="molecule type" value="Genomic_DNA"/>
</dbReference>
<evidence type="ECO:0000313" key="3">
    <source>
        <dbReference type="Proteomes" id="UP000076738"/>
    </source>
</evidence>
<feature type="signal peptide" evidence="1">
    <location>
        <begin position="1"/>
        <end position="20"/>
    </location>
</feature>
<organism evidence="2 3">
    <name type="scientific">Calocera viscosa (strain TUFC12733)</name>
    <dbReference type="NCBI Taxonomy" id="1330018"/>
    <lineage>
        <taxon>Eukaryota</taxon>
        <taxon>Fungi</taxon>
        <taxon>Dikarya</taxon>
        <taxon>Basidiomycota</taxon>
        <taxon>Agaricomycotina</taxon>
        <taxon>Dacrymycetes</taxon>
        <taxon>Dacrymycetales</taxon>
        <taxon>Dacrymycetaceae</taxon>
        <taxon>Calocera</taxon>
    </lineage>
</organism>
<evidence type="ECO:0000313" key="2">
    <source>
        <dbReference type="EMBL" id="KZO96990.1"/>
    </source>
</evidence>
<keyword evidence="3" id="KW-1185">Reference proteome</keyword>
<name>A0A167MRI3_CALVF</name>
<sequence length="95" mass="10000">MRSSYLLSIATVLLASKACAAVVERQNCPLMCTLEFFADEVNPVKGDAAYEACLTAAESAYHSPTGACDPSCEVTTDPSGWDLIGVQGNGYTCID</sequence>
<keyword evidence="1" id="KW-0732">Signal</keyword>
<proteinExistence type="predicted"/>
<dbReference type="Proteomes" id="UP000076738">
    <property type="component" value="Unassembled WGS sequence"/>
</dbReference>
<reference evidence="2 3" key="1">
    <citation type="journal article" date="2016" name="Mol. Biol. Evol.">
        <title>Comparative Genomics of Early-Diverging Mushroom-Forming Fungi Provides Insights into the Origins of Lignocellulose Decay Capabilities.</title>
        <authorList>
            <person name="Nagy L.G."/>
            <person name="Riley R."/>
            <person name="Tritt A."/>
            <person name="Adam C."/>
            <person name="Daum C."/>
            <person name="Floudas D."/>
            <person name="Sun H."/>
            <person name="Yadav J.S."/>
            <person name="Pangilinan J."/>
            <person name="Larsson K.H."/>
            <person name="Matsuura K."/>
            <person name="Barry K."/>
            <person name="Labutti K."/>
            <person name="Kuo R."/>
            <person name="Ohm R.A."/>
            <person name="Bhattacharya S.S."/>
            <person name="Shirouzu T."/>
            <person name="Yoshinaga Y."/>
            <person name="Martin F.M."/>
            <person name="Grigoriev I.V."/>
            <person name="Hibbett D.S."/>
        </authorList>
    </citation>
    <scope>NUCLEOTIDE SEQUENCE [LARGE SCALE GENOMIC DNA]</scope>
    <source>
        <strain evidence="2 3">TUFC12733</strain>
    </source>
</reference>
<protein>
    <submittedName>
        <fullName evidence="2">Uncharacterized protein</fullName>
    </submittedName>
</protein>
<dbReference type="AlphaFoldDB" id="A0A167MRI3"/>
<accession>A0A167MRI3</accession>
<evidence type="ECO:0000256" key="1">
    <source>
        <dbReference type="SAM" id="SignalP"/>
    </source>
</evidence>